<feature type="domain" description="Clathrin/coatomer adaptor adaptin-like N-terminal" evidence="8">
    <location>
        <begin position="21"/>
        <end position="377"/>
    </location>
</feature>
<evidence type="ECO:0000259" key="8">
    <source>
        <dbReference type="Pfam" id="PF01602"/>
    </source>
</evidence>
<organism evidence="9 10">
    <name type="scientific">Coemansia brasiliensis</name>
    <dbReference type="NCBI Taxonomy" id="2650707"/>
    <lineage>
        <taxon>Eukaryota</taxon>
        <taxon>Fungi</taxon>
        <taxon>Fungi incertae sedis</taxon>
        <taxon>Zoopagomycota</taxon>
        <taxon>Kickxellomycotina</taxon>
        <taxon>Kickxellomycetes</taxon>
        <taxon>Kickxellales</taxon>
        <taxon>Kickxellaceae</taxon>
        <taxon>Coemansia</taxon>
    </lineage>
</organism>
<dbReference type="GO" id="GO:0030123">
    <property type="term" value="C:AP-3 adaptor complex"/>
    <property type="evidence" value="ECO:0007669"/>
    <property type="project" value="InterPro"/>
</dbReference>
<proteinExistence type="inferred from homology"/>
<dbReference type="Proteomes" id="UP001139887">
    <property type="component" value="Unassembled WGS sequence"/>
</dbReference>
<dbReference type="AlphaFoldDB" id="A0A9W8IBW1"/>
<keyword evidence="3" id="KW-0813">Transport</keyword>
<feature type="region of interest" description="Disordered" evidence="7">
    <location>
        <begin position="708"/>
        <end position="755"/>
    </location>
</feature>
<dbReference type="GO" id="GO:0006896">
    <property type="term" value="P:Golgi to vacuole transport"/>
    <property type="evidence" value="ECO:0007669"/>
    <property type="project" value="TreeGrafter"/>
</dbReference>
<feature type="domain" description="Clathrin/coatomer adaptor adaptin-like N-terminal" evidence="8">
    <location>
        <begin position="437"/>
        <end position="613"/>
    </location>
</feature>
<keyword evidence="6" id="KW-0472">Membrane</keyword>
<dbReference type="FunFam" id="1.25.10.10:FF:001926">
    <property type="entry name" value="Uncharacterized protein"/>
    <property type="match status" value="1"/>
</dbReference>
<dbReference type="EMBL" id="JANBUW010000170">
    <property type="protein sequence ID" value="KAJ2848431.1"/>
    <property type="molecule type" value="Genomic_DNA"/>
</dbReference>
<feature type="non-terminal residue" evidence="9">
    <location>
        <position position="755"/>
    </location>
</feature>
<evidence type="ECO:0000256" key="2">
    <source>
        <dbReference type="ARBA" id="ARBA00006613"/>
    </source>
</evidence>
<keyword evidence="10" id="KW-1185">Reference proteome</keyword>
<evidence type="ECO:0000256" key="7">
    <source>
        <dbReference type="SAM" id="MobiDB-lite"/>
    </source>
</evidence>
<protein>
    <submittedName>
        <fullName evidence="9">AP-3 complex subunit delta</fullName>
    </submittedName>
</protein>
<dbReference type="GO" id="GO:0006623">
    <property type="term" value="P:protein targeting to vacuole"/>
    <property type="evidence" value="ECO:0007669"/>
    <property type="project" value="TreeGrafter"/>
</dbReference>
<keyword evidence="4" id="KW-0677">Repeat</keyword>
<dbReference type="Pfam" id="PF01602">
    <property type="entry name" value="Adaptin_N"/>
    <property type="match status" value="2"/>
</dbReference>
<dbReference type="GO" id="GO:0010008">
    <property type="term" value="C:endosome membrane"/>
    <property type="evidence" value="ECO:0007669"/>
    <property type="project" value="TreeGrafter"/>
</dbReference>
<comment type="caution">
    <text evidence="9">The sequence shown here is derived from an EMBL/GenBank/DDBJ whole genome shotgun (WGS) entry which is preliminary data.</text>
</comment>
<reference evidence="9" key="1">
    <citation type="submission" date="2022-07" db="EMBL/GenBank/DDBJ databases">
        <title>Phylogenomic reconstructions and comparative analyses of Kickxellomycotina fungi.</title>
        <authorList>
            <person name="Reynolds N.K."/>
            <person name="Stajich J.E."/>
            <person name="Barry K."/>
            <person name="Grigoriev I.V."/>
            <person name="Crous P."/>
            <person name="Smith M.E."/>
        </authorList>
    </citation>
    <scope>NUCLEOTIDE SEQUENCE</scope>
    <source>
        <strain evidence="9">NRRL 1566</strain>
    </source>
</reference>
<gene>
    <name evidence="9" type="primary">APL5</name>
    <name evidence="9" type="ORF">IWW36_003305</name>
</gene>
<evidence type="ECO:0000256" key="1">
    <source>
        <dbReference type="ARBA" id="ARBA00004308"/>
    </source>
</evidence>
<dbReference type="SUPFAM" id="SSF48371">
    <property type="entry name" value="ARM repeat"/>
    <property type="match status" value="1"/>
</dbReference>
<dbReference type="OrthoDB" id="10264595at2759"/>
<comment type="subcellular location">
    <subcellularLocation>
        <location evidence="1">Endomembrane system</location>
    </subcellularLocation>
</comment>
<accession>A0A9W8IBW1</accession>
<evidence type="ECO:0000256" key="5">
    <source>
        <dbReference type="ARBA" id="ARBA00022927"/>
    </source>
</evidence>
<evidence type="ECO:0000256" key="4">
    <source>
        <dbReference type="ARBA" id="ARBA00022737"/>
    </source>
</evidence>
<keyword evidence="5" id="KW-0653">Protein transport</keyword>
<name>A0A9W8IBW1_9FUNG</name>
<sequence>MFEKTLSDLIQGLRANKRNESEYIQRSLSEIQHEVQQSDMRQKSVAVDKLNYLHMLGYDMNWASFNVVEVMASSRFGEKRAGYLAAEQSFHQETDVLMLTTNLIRKDLASSNVMEISVALNGLAQVATADLAQDLLDDVLAAVGHSRPYIRKRALVCACRLVIKYPEGLREFVPLLKDRLDDADPTVVASAVGVICELAHTNPQNYLPLAPKLYRLLTTSSNTWMLIKIVKLFAWLTPIEPRLAKKLHGPLSHLVSTTAAMSLLYECINTAVVGGIIDVQLPAVDSVGREMDFAELCARKLQLFYESRDHNLRYVGLVTLAQFQRRRPELVAAHYGTVLRCLDDPDMSIRMRAIEAISGMTTRKTLVGTVKRLMSQLILSNTVALQQANAKSDTMDYSESSDTQAMPLVDASGTSMVTAQGSIVSQRSSAGPDVADNPEYRLAVVEAIISMCSHQTYTNLTDFEWYVATLTDLVYIAGADVDERLSERFLDVTVRVRQVRAFSLQMARRLLSDTHLVERAASFGGQKGNNALMLGTAAYLLGEYCELQPANSDDIHLLLPAGLTRLPEDQQGMFVLAAHKVYANWLRHASEYWNADTWEQVRSVTTQMQQLLSERILGSDILPGGTVASRMSLLPLQTSSRVRLLVESLKLVSVTTSNMTDTAPPVCLELNALFKAYELNPVSAAAQGKVPIPDTLDLDTFIGDVIPDTTAKVMPPPSPPPKQRAATATSRQRKESKAKDPYYLPSVDDIPVVEL</sequence>
<dbReference type="PANTHER" id="PTHR22781">
    <property type="entry name" value="DELTA ADAPTIN-RELATED"/>
    <property type="match status" value="1"/>
</dbReference>
<dbReference type="PANTHER" id="PTHR22781:SF12">
    <property type="entry name" value="AP-3 COMPLEX SUBUNIT DELTA-1"/>
    <property type="match status" value="1"/>
</dbReference>
<dbReference type="InterPro" id="IPR002553">
    <property type="entry name" value="Clathrin/coatomer_adapt-like_N"/>
</dbReference>
<dbReference type="PIRSF" id="PIRSF037092">
    <property type="entry name" value="AP3_complex_delta"/>
    <property type="match status" value="1"/>
</dbReference>
<evidence type="ECO:0000256" key="6">
    <source>
        <dbReference type="ARBA" id="ARBA00023136"/>
    </source>
</evidence>
<dbReference type="InterPro" id="IPR017105">
    <property type="entry name" value="AP3_complex_dsu"/>
</dbReference>
<comment type="similarity">
    <text evidence="2">Belongs to the adaptor complexes large subunit family.</text>
</comment>
<evidence type="ECO:0000256" key="3">
    <source>
        <dbReference type="ARBA" id="ARBA00022448"/>
    </source>
</evidence>
<dbReference type="Gene3D" id="1.25.10.10">
    <property type="entry name" value="Leucine-rich Repeat Variant"/>
    <property type="match status" value="1"/>
</dbReference>
<evidence type="ECO:0000313" key="9">
    <source>
        <dbReference type="EMBL" id="KAJ2848431.1"/>
    </source>
</evidence>
<dbReference type="InterPro" id="IPR016024">
    <property type="entry name" value="ARM-type_fold"/>
</dbReference>
<evidence type="ECO:0000313" key="10">
    <source>
        <dbReference type="Proteomes" id="UP001139887"/>
    </source>
</evidence>
<dbReference type="InterPro" id="IPR011989">
    <property type="entry name" value="ARM-like"/>
</dbReference>